<dbReference type="AlphaFoldDB" id="A0AAD3THZ0"/>
<keyword evidence="2" id="KW-1185">Reference proteome</keyword>
<evidence type="ECO:0000313" key="2">
    <source>
        <dbReference type="Proteomes" id="UP001279734"/>
    </source>
</evidence>
<reference evidence="1" key="1">
    <citation type="submission" date="2023-05" db="EMBL/GenBank/DDBJ databases">
        <title>Nepenthes gracilis genome sequencing.</title>
        <authorList>
            <person name="Fukushima K."/>
        </authorList>
    </citation>
    <scope>NUCLEOTIDE SEQUENCE</scope>
    <source>
        <strain evidence="1">SING2019-196</strain>
    </source>
</reference>
<sequence>MKSAKSRALWQCPGLELDVELTQFNGPLYQSPRNVGLLEYAFQRLVRKDHYAMRLKVWPQFSRCENKCPCHFFGPRLDSEFRAGQYFAHIVDRLLDIDSRAHEDGAERRSDTTKRSGNSQSTELLDFVLSSFKEGAGTCLPTREEADRQQCRLGQSLDAFTFLGAMSPKALIFSRVCLDPGPRDDETQELSQGYPEDTLG</sequence>
<protein>
    <submittedName>
        <fullName evidence="1">Uncharacterized protein</fullName>
    </submittedName>
</protein>
<comment type="caution">
    <text evidence="1">The sequence shown here is derived from an EMBL/GenBank/DDBJ whole genome shotgun (WGS) entry which is preliminary data.</text>
</comment>
<proteinExistence type="predicted"/>
<dbReference type="Proteomes" id="UP001279734">
    <property type="component" value="Unassembled WGS sequence"/>
</dbReference>
<accession>A0AAD3THZ0</accession>
<gene>
    <name evidence="1" type="ORF">Nepgr_031357</name>
</gene>
<organism evidence="1 2">
    <name type="scientific">Nepenthes gracilis</name>
    <name type="common">Slender pitcher plant</name>
    <dbReference type="NCBI Taxonomy" id="150966"/>
    <lineage>
        <taxon>Eukaryota</taxon>
        <taxon>Viridiplantae</taxon>
        <taxon>Streptophyta</taxon>
        <taxon>Embryophyta</taxon>
        <taxon>Tracheophyta</taxon>
        <taxon>Spermatophyta</taxon>
        <taxon>Magnoliopsida</taxon>
        <taxon>eudicotyledons</taxon>
        <taxon>Gunneridae</taxon>
        <taxon>Pentapetalae</taxon>
        <taxon>Caryophyllales</taxon>
        <taxon>Nepenthaceae</taxon>
        <taxon>Nepenthes</taxon>
    </lineage>
</organism>
<evidence type="ECO:0000313" key="1">
    <source>
        <dbReference type="EMBL" id="GMH29514.1"/>
    </source>
</evidence>
<dbReference type="EMBL" id="BSYO01000036">
    <property type="protein sequence ID" value="GMH29514.1"/>
    <property type="molecule type" value="Genomic_DNA"/>
</dbReference>
<name>A0AAD3THZ0_NEPGR</name>